<dbReference type="Proteomes" id="UP001187471">
    <property type="component" value="Unassembled WGS sequence"/>
</dbReference>
<evidence type="ECO:0000313" key="1">
    <source>
        <dbReference type="EMBL" id="KAK2994993.1"/>
    </source>
</evidence>
<reference evidence="1" key="1">
    <citation type="submission" date="2022-12" db="EMBL/GenBank/DDBJ databases">
        <title>Draft genome assemblies for two species of Escallonia (Escalloniales).</title>
        <authorList>
            <person name="Chanderbali A."/>
            <person name="Dervinis C."/>
            <person name="Anghel I."/>
            <person name="Soltis D."/>
            <person name="Soltis P."/>
            <person name="Zapata F."/>
        </authorList>
    </citation>
    <scope>NUCLEOTIDE SEQUENCE</scope>
    <source>
        <strain evidence="1">UCBG92.1500</strain>
        <tissue evidence="1">Leaf</tissue>
    </source>
</reference>
<organism evidence="1 2">
    <name type="scientific">Escallonia rubra</name>
    <dbReference type="NCBI Taxonomy" id="112253"/>
    <lineage>
        <taxon>Eukaryota</taxon>
        <taxon>Viridiplantae</taxon>
        <taxon>Streptophyta</taxon>
        <taxon>Embryophyta</taxon>
        <taxon>Tracheophyta</taxon>
        <taxon>Spermatophyta</taxon>
        <taxon>Magnoliopsida</taxon>
        <taxon>eudicotyledons</taxon>
        <taxon>Gunneridae</taxon>
        <taxon>Pentapetalae</taxon>
        <taxon>asterids</taxon>
        <taxon>campanulids</taxon>
        <taxon>Escalloniales</taxon>
        <taxon>Escalloniaceae</taxon>
        <taxon>Escallonia</taxon>
    </lineage>
</organism>
<sequence>METLPLPRSSDAAGATFTAFPAKDGEDRAIVDEAITGHLGTVKLLSKCLGIIGKTQWVEASTGVDHLTKWSTGNTVALNSTHQDDLSCPNGQDALGVDQAWVAQVVKSTLAKDLSSSLEPHSLAELDTVASQQLWEDASESSKHGPPAVDHLKLTILGEGFWVS</sequence>
<accession>A0AA88UV40</accession>
<keyword evidence="2" id="KW-1185">Reference proteome</keyword>
<dbReference type="EMBL" id="JAVXUO010000146">
    <property type="protein sequence ID" value="KAK2994993.1"/>
    <property type="molecule type" value="Genomic_DNA"/>
</dbReference>
<name>A0AA88UV40_9ASTE</name>
<comment type="caution">
    <text evidence="1">The sequence shown here is derived from an EMBL/GenBank/DDBJ whole genome shotgun (WGS) entry which is preliminary data.</text>
</comment>
<protein>
    <submittedName>
        <fullName evidence="1">Uncharacterized protein</fullName>
    </submittedName>
</protein>
<evidence type="ECO:0000313" key="2">
    <source>
        <dbReference type="Proteomes" id="UP001187471"/>
    </source>
</evidence>
<dbReference type="AlphaFoldDB" id="A0AA88UV40"/>
<gene>
    <name evidence="1" type="ORF">RJ640_030040</name>
</gene>
<proteinExistence type="predicted"/>